<comment type="caution">
    <text evidence="2">The sequence shown here is derived from an EMBL/GenBank/DDBJ whole genome shotgun (WGS) entry which is preliminary data.</text>
</comment>
<dbReference type="AlphaFoldDB" id="A0A4Q4ZEW6"/>
<evidence type="ECO:0000313" key="3">
    <source>
        <dbReference type="Proteomes" id="UP000295198"/>
    </source>
</evidence>
<keyword evidence="1" id="KW-0812">Transmembrane</keyword>
<proteinExistence type="predicted"/>
<dbReference type="RefSeq" id="WP_134716607.1">
    <property type="nucleotide sequence ID" value="NZ_SDKM01000012.1"/>
</dbReference>
<organism evidence="2 3">
    <name type="scientific">Nocardioides guangzhouensis</name>
    <dbReference type="NCBI Taxonomy" id="2497878"/>
    <lineage>
        <taxon>Bacteria</taxon>
        <taxon>Bacillati</taxon>
        <taxon>Actinomycetota</taxon>
        <taxon>Actinomycetes</taxon>
        <taxon>Propionibacteriales</taxon>
        <taxon>Nocardioidaceae</taxon>
        <taxon>Nocardioides</taxon>
    </lineage>
</organism>
<evidence type="ECO:0000313" key="2">
    <source>
        <dbReference type="EMBL" id="RYP86195.1"/>
    </source>
</evidence>
<dbReference type="OrthoDB" id="10013825at2"/>
<accession>A0A4Q4ZEW6</accession>
<protein>
    <submittedName>
        <fullName evidence="2">Uncharacterized protein</fullName>
    </submittedName>
</protein>
<reference evidence="2 3" key="1">
    <citation type="submission" date="2019-01" db="EMBL/GenBank/DDBJ databases">
        <title>Nocardioides guangzhouensis sp. nov., an actinobacterium isolated from soil.</title>
        <authorList>
            <person name="Fu Y."/>
            <person name="Cai Y."/>
            <person name="Lin Z."/>
            <person name="Chen P."/>
        </authorList>
    </citation>
    <scope>NUCLEOTIDE SEQUENCE [LARGE SCALE GENOMIC DNA]</scope>
    <source>
        <strain evidence="2 3">130</strain>
    </source>
</reference>
<name>A0A4Q4ZEW6_9ACTN</name>
<keyword evidence="3" id="KW-1185">Reference proteome</keyword>
<sequence>MTAGVWLWRLVLLATGAWVGLGTADNYADLQAHGWQPAHLGGAWASPFGQLLVEVGLALDVPASVIPTLFVVWSGP</sequence>
<feature type="transmembrane region" description="Helical" evidence="1">
    <location>
        <begin position="48"/>
        <end position="73"/>
    </location>
</feature>
<keyword evidence="1" id="KW-0472">Membrane</keyword>
<dbReference type="Proteomes" id="UP000295198">
    <property type="component" value="Unassembled WGS sequence"/>
</dbReference>
<gene>
    <name evidence="2" type="ORF">EKO23_09540</name>
</gene>
<evidence type="ECO:0000256" key="1">
    <source>
        <dbReference type="SAM" id="Phobius"/>
    </source>
</evidence>
<keyword evidence="1" id="KW-1133">Transmembrane helix</keyword>
<dbReference type="EMBL" id="SDKM01000012">
    <property type="protein sequence ID" value="RYP86195.1"/>
    <property type="molecule type" value="Genomic_DNA"/>
</dbReference>